<proteinExistence type="predicted"/>
<organism evidence="2 3">
    <name type="scientific">Adhaeribacter soli</name>
    <dbReference type="NCBI Taxonomy" id="2607655"/>
    <lineage>
        <taxon>Bacteria</taxon>
        <taxon>Pseudomonadati</taxon>
        <taxon>Bacteroidota</taxon>
        <taxon>Cytophagia</taxon>
        <taxon>Cytophagales</taxon>
        <taxon>Hymenobacteraceae</taxon>
        <taxon>Adhaeribacter</taxon>
    </lineage>
</organism>
<evidence type="ECO:0008006" key="4">
    <source>
        <dbReference type="Google" id="ProtNLM"/>
    </source>
</evidence>
<accession>A0A5N1J486</accession>
<dbReference type="EMBL" id="VTWT01000002">
    <property type="protein sequence ID" value="KAA9340895.1"/>
    <property type="molecule type" value="Genomic_DNA"/>
</dbReference>
<feature type="region of interest" description="Disordered" evidence="1">
    <location>
        <begin position="138"/>
        <end position="213"/>
    </location>
</feature>
<name>A0A5N1J486_9BACT</name>
<comment type="caution">
    <text evidence="2">The sequence shown here is derived from an EMBL/GenBank/DDBJ whole genome shotgun (WGS) entry which is preliminary data.</text>
</comment>
<feature type="compositionally biased region" description="Polar residues" evidence="1">
    <location>
        <begin position="152"/>
        <end position="169"/>
    </location>
</feature>
<dbReference type="AlphaFoldDB" id="A0A5N1J486"/>
<keyword evidence="3" id="KW-1185">Reference proteome</keyword>
<sequence>MKKIMFLACCFGALSLASCSKTEKKETETVIVTENTDAEIGMARNDAFYRERAGQVTSQMASDLKFDNDTSTQNHIEDVYYNRAKRRNEVRERYRNDTTGMYVEMKQIDLDTDKEFQSILKPEQYEVFEARRTTYYGGFEEADTPSPGYRDTSGSVTNPNAGTAGTPLSPNAKVKTKTEKDGDTKTEIEDGKTETKIKSEADGDAKVKSRTKE</sequence>
<feature type="compositionally biased region" description="Basic and acidic residues" evidence="1">
    <location>
        <begin position="176"/>
        <end position="213"/>
    </location>
</feature>
<evidence type="ECO:0000313" key="3">
    <source>
        <dbReference type="Proteomes" id="UP000326570"/>
    </source>
</evidence>
<dbReference type="PROSITE" id="PS51257">
    <property type="entry name" value="PROKAR_LIPOPROTEIN"/>
    <property type="match status" value="1"/>
</dbReference>
<dbReference type="RefSeq" id="WP_150902822.1">
    <property type="nucleotide sequence ID" value="NZ_VTWT01000002.1"/>
</dbReference>
<evidence type="ECO:0000256" key="1">
    <source>
        <dbReference type="SAM" id="MobiDB-lite"/>
    </source>
</evidence>
<gene>
    <name evidence="2" type="ORF">F0P94_05545</name>
</gene>
<reference evidence="2 3" key="1">
    <citation type="submission" date="2019-09" db="EMBL/GenBank/DDBJ databases">
        <title>Genome sequence of Adhaeribacter sp. M2.</title>
        <authorList>
            <person name="Srinivasan S."/>
        </authorList>
    </citation>
    <scope>NUCLEOTIDE SEQUENCE [LARGE SCALE GENOMIC DNA]</scope>
    <source>
        <strain evidence="2 3">M2</strain>
    </source>
</reference>
<dbReference type="Proteomes" id="UP000326570">
    <property type="component" value="Unassembled WGS sequence"/>
</dbReference>
<protein>
    <recommendedName>
        <fullName evidence="4">Lipoprotein</fullName>
    </recommendedName>
</protein>
<evidence type="ECO:0000313" key="2">
    <source>
        <dbReference type="EMBL" id="KAA9340895.1"/>
    </source>
</evidence>